<proteinExistence type="predicted"/>
<feature type="non-terminal residue" evidence="1">
    <location>
        <position position="50"/>
    </location>
</feature>
<accession>A0A8T2FNE1</accession>
<organism evidence="1 2">
    <name type="scientific">Arabidopsis thaliana x Arabidopsis arenosa</name>
    <dbReference type="NCBI Taxonomy" id="1240361"/>
    <lineage>
        <taxon>Eukaryota</taxon>
        <taxon>Viridiplantae</taxon>
        <taxon>Streptophyta</taxon>
        <taxon>Embryophyta</taxon>
        <taxon>Tracheophyta</taxon>
        <taxon>Spermatophyta</taxon>
        <taxon>Magnoliopsida</taxon>
        <taxon>eudicotyledons</taxon>
        <taxon>Gunneridae</taxon>
        <taxon>Pentapetalae</taxon>
        <taxon>rosids</taxon>
        <taxon>malvids</taxon>
        <taxon>Brassicales</taxon>
        <taxon>Brassicaceae</taxon>
        <taxon>Camelineae</taxon>
        <taxon>Arabidopsis</taxon>
    </lineage>
</organism>
<protein>
    <submittedName>
        <fullName evidence="1">Uncharacterized protein</fullName>
    </submittedName>
</protein>
<dbReference type="EMBL" id="JAEFBK010000002">
    <property type="protein sequence ID" value="KAG7637039.1"/>
    <property type="molecule type" value="Genomic_DNA"/>
</dbReference>
<comment type="caution">
    <text evidence="1">The sequence shown here is derived from an EMBL/GenBank/DDBJ whole genome shotgun (WGS) entry which is preliminary data.</text>
</comment>
<gene>
    <name evidence="1" type="ORF">ISN45_At02g016090</name>
</gene>
<sequence>ESGCCRRRGTLKFKRQRFATMKRLDATRDLMFGSWMDMWRRCGITFGDGA</sequence>
<keyword evidence="2" id="KW-1185">Reference proteome</keyword>
<name>A0A8T2FNE1_9BRAS</name>
<feature type="non-terminal residue" evidence="1">
    <location>
        <position position="1"/>
    </location>
</feature>
<evidence type="ECO:0000313" key="2">
    <source>
        <dbReference type="Proteomes" id="UP000694240"/>
    </source>
</evidence>
<evidence type="ECO:0000313" key="1">
    <source>
        <dbReference type="EMBL" id="KAG7637039.1"/>
    </source>
</evidence>
<dbReference type="Proteomes" id="UP000694240">
    <property type="component" value="Chromosome 2"/>
</dbReference>
<dbReference type="AlphaFoldDB" id="A0A8T2FNE1"/>
<reference evidence="1 2" key="1">
    <citation type="submission" date="2020-12" db="EMBL/GenBank/DDBJ databases">
        <title>Concerted genomic and epigenomic changes stabilize Arabidopsis allopolyploids.</title>
        <authorList>
            <person name="Chen Z."/>
        </authorList>
    </citation>
    <scope>NUCLEOTIDE SEQUENCE [LARGE SCALE GENOMIC DNA]</scope>
    <source>
        <strain evidence="1">Allo738</strain>
        <tissue evidence="1">Leaf</tissue>
    </source>
</reference>